<accession>A0ABV6C1C2</accession>
<dbReference type="Gene3D" id="3.30.1050.10">
    <property type="entry name" value="SCP2 sterol-binding domain"/>
    <property type="match status" value="1"/>
</dbReference>
<dbReference type="EMBL" id="JBHLYQ010000033">
    <property type="protein sequence ID" value="MFC0081488.1"/>
    <property type="molecule type" value="Genomic_DNA"/>
</dbReference>
<evidence type="ECO:0000259" key="1">
    <source>
        <dbReference type="Pfam" id="PF02036"/>
    </source>
</evidence>
<name>A0ABV6C1C2_9ACTN</name>
<comment type="caution">
    <text evidence="2">The sequence shown here is derived from an EMBL/GenBank/DDBJ whole genome shotgun (WGS) entry which is preliminary data.</text>
</comment>
<proteinExistence type="predicted"/>
<dbReference type="Proteomes" id="UP001589788">
    <property type="component" value="Unassembled WGS sequence"/>
</dbReference>
<dbReference type="InterPro" id="IPR036527">
    <property type="entry name" value="SCP2_sterol-bd_dom_sf"/>
</dbReference>
<dbReference type="InterPro" id="IPR003033">
    <property type="entry name" value="SCP2_sterol-bd_dom"/>
</dbReference>
<evidence type="ECO:0000313" key="3">
    <source>
        <dbReference type="Proteomes" id="UP001589788"/>
    </source>
</evidence>
<evidence type="ECO:0000313" key="2">
    <source>
        <dbReference type="EMBL" id="MFC0081488.1"/>
    </source>
</evidence>
<sequence>MEPLPRPVLGPAWLAAANQRLAGLTLPLPGPEGPLAASDGRLVVCLQATEPPASLADAEGIVAVTLRVEGGVARLEAGRAADAQVTVALPYSVAEQLAEGRTAVAQALLEGQVKVRGDLGVLLAGQQILAALGPALRPPAQTVAPPGPAGD</sequence>
<protein>
    <submittedName>
        <fullName evidence="2">SCP2 sterol-binding domain-containing protein</fullName>
    </submittedName>
</protein>
<gene>
    <name evidence="2" type="ORF">ACFFRE_04905</name>
</gene>
<reference evidence="2 3" key="1">
    <citation type="submission" date="2024-09" db="EMBL/GenBank/DDBJ databases">
        <authorList>
            <person name="Sun Q."/>
            <person name="Mori K."/>
        </authorList>
    </citation>
    <scope>NUCLEOTIDE SEQUENCE [LARGE SCALE GENOMIC DNA]</scope>
    <source>
        <strain evidence="2 3">JCM 15389</strain>
    </source>
</reference>
<dbReference type="Pfam" id="PF02036">
    <property type="entry name" value="SCP2"/>
    <property type="match status" value="1"/>
</dbReference>
<feature type="domain" description="SCP2" evidence="1">
    <location>
        <begin position="56"/>
        <end position="129"/>
    </location>
</feature>
<dbReference type="SUPFAM" id="SSF55718">
    <property type="entry name" value="SCP-like"/>
    <property type="match status" value="1"/>
</dbReference>
<dbReference type="RefSeq" id="WP_377788739.1">
    <property type="nucleotide sequence ID" value="NZ_JBHLYQ010000033.1"/>
</dbReference>
<organism evidence="2 3">
    <name type="scientific">Aciditerrimonas ferrireducens</name>
    <dbReference type="NCBI Taxonomy" id="667306"/>
    <lineage>
        <taxon>Bacteria</taxon>
        <taxon>Bacillati</taxon>
        <taxon>Actinomycetota</taxon>
        <taxon>Acidimicrobiia</taxon>
        <taxon>Acidimicrobiales</taxon>
        <taxon>Acidimicrobiaceae</taxon>
        <taxon>Aciditerrimonas</taxon>
    </lineage>
</organism>
<keyword evidence="3" id="KW-1185">Reference proteome</keyword>